<evidence type="ECO:0000313" key="3">
    <source>
        <dbReference type="Proteomes" id="UP000184499"/>
    </source>
</evidence>
<accession>A0A1L9UTU3</accession>
<keyword evidence="3" id="KW-1185">Reference proteome</keyword>
<dbReference type="GeneID" id="93576815"/>
<protein>
    <submittedName>
        <fullName evidence="2">Uncharacterized protein</fullName>
    </submittedName>
</protein>
<evidence type="ECO:0000256" key="1">
    <source>
        <dbReference type="SAM" id="MobiDB-lite"/>
    </source>
</evidence>
<feature type="compositionally biased region" description="Polar residues" evidence="1">
    <location>
        <begin position="27"/>
        <end position="41"/>
    </location>
</feature>
<feature type="region of interest" description="Disordered" evidence="1">
    <location>
        <begin position="27"/>
        <end position="46"/>
    </location>
</feature>
<name>A0A1L9UTU3_ASPBC</name>
<organism evidence="2 3">
    <name type="scientific">Aspergillus brasiliensis (strain CBS 101740 / IMI 381727 / IBT 21946)</name>
    <dbReference type="NCBI Taxonomy" id="767769"/>
    <lineage>
        <taxon>Eukaryota</taxon>
        <taxon>Fungi</taxon>
        <taxon>Dikarya</taxon>
        <taxon>Ascomycota</taxon>
        <taxon>Pezizomycotina</taxon>
        <taxon>Eurotiomycetes</taxon>
        <taxon>Eurotiomycetidae</taxon>
        <taxon>Eurotiales</taxon>
        <taxon>Aspergillaceae</taxon>
        <taxon>Aspergillus</taxon>
        <taxon>Aspergillus subgen. Circumdati</taxon>
    </lineage>
</organism>
<proteinExistence type="predicted"/>
<dbReference type="Proteomes" id="UP000184499">
    <property type="component" value="Unassembled WGS sequence"/>
</dbReference>
<dbReference type="RefSeq" id="XP_067482309.1">
    <property type="nucleotide sequence ID" value="XM_067624327.1"/>
</dbReference>
<reference evidence="3" key="1">
    <citation type="journal article" date="2017" name="Genome Biol.">
        <title>Comparative genomics reveals high biological diversity and specific adaptations in the industrially and medically important fungal genus Aspergillus.</title>
        <authorList>
            <person name="de Vries R.P."/>
            <person name="Riley R."/>
            <person name="Wiebenga A."/>
            <person name="Aguilar-Osorio G."/>
            <person name="Amillis S."/>
            <person name="Uchima C.A."/>
            <person name="Anderluh G."/>
            <person name="Asadollahi M."/>
            <person name="Askin M."/>
            <person name="Barry K."/>
            <person name="Battaglia E."/>
            <person name="Bayram O."/>
            <person name="Benocci T."/>
            <person name="Braus-Stromeyer S.A."/>
            <person name="Caldana C."/>
            <person name="Canovas D."/>
            <person name="Cerqueira G.C."/>
            <person name="Chen F."/>
            <person name="Chen W."/>
            <person name="Choi C."/>
            <person name="Clum A."/>
            <person name="Dos Santos R.A."/>
            <person name="Damasio A.R."/>
            <person name="Diallinas G."/>
            <person name="Emri T."/>
            <person name="Fekete E."/>
            <person name="Flipphi M."/>
            <person name="Freyberg S."/>
            <person name="Gallo A."/>
            <person name="Gournas C."/>
            <person name="Habgood R."/>
            <person name="Hainaut M."/>
            <person name="Harispe M.L."/>
            <person name="Henrissat B."/>
            <person name="Hilden K.S."/>
            <person name="Hope R."/>
            <person name="Hossain A."/>
            <person name="Karabika E."/>
            <person name="Karaffa L."/>
            <person name="Karanyi Z."/>
            <person name="Krasevec N."/>
            <person name="Kuo A."/>
            <person name="Kusch H."/>
            <person name="LaButti K."/>
            <person name="Lagendijk E.L."/>
            <person name="Lapidus A."/>
            <person name="Levasseur A."/>
            <person name="Lindquist E."/>
            <person name="Lipzen A."/>
            <person name="Logrieco A.F."/>
            <person name="MacCabe A."/>
            <person name="Maekelae M.R."/>
            <person name="Malavazi I."/>
            <person name="Melin P."/>
            <person name="Meyer V."/>
            <person name="Mielnichuk N."/>
            <person name="Miskei M."/>
            <person name="Molnar A.P."/>
            <person name="Mule G."/>
            <person name="Ngan C.Y."/>
            <person name="Orejas M."/>
            <person name="Orosz E."/>
            <person name="Ouedraogo J.P."/>
            <person name="Overkamp K.M."/>
            <person name="Park H.-S."/>
            <person name="Perrone G."/>
            <person name="Piumi F."/>
            <person name="Punt P.J."/>
            <person name="Ram A.F."/>
            <person name="Ramon A."/>
            <person name="Rauscher S."/>
            <person name="Record E."/>
            <person name="Riano-Pachon D.M."/>
            <person name="Robert V."/>
            <person name="Roehrig J."/>
            <person name="Ruller R."/>
            <person name="Salamov A."/>
            <person name="Salih N.S."/>
            <person name="Samson R.A."/>
            <person name="Sandor E."/>
            <person name="Sanguinetti M."/>
            <person name="Schuetze T."/>
            <person name="Sepcic K."/>
            <person name="Shelest E."/>
            <person name="Sherlock G."/>
            <person name="Sophianopoulou V."/>
            <person name="Squina F.M."/>
            <person name="Sun H."/>
            <person name="Susca A."/>
            <person name="Todd R.B."/>
            <person name="Tsang A."/>
            <person name="Unkles S.E."/>
            <person name="van de Wiele N."/>
            <person name="van Rossen-Uffink D."/>
            <person name="Oliveira J.V."/>
            <person name="Vesth T.C."/>
            <person name="Visser J."/>
            <person name="Yu J.-H."/>
            <person name="Zhou M."/>
            <person name="Andersen M.R."/>
            <person name="Archer D.B."/>
            <person name="Baker S.E."/>
            <person name="Benoit I."/>
            <person name="Brakhage A.A."/>
            <person name="Braus G.H."/>
            <person name="Fischer R."/>
            <person name="Frisvad J.C."/>
            <person name="Goldman G.H."/>
            <person name="Houbraken J."/>
            <person name="Oakley B."/>
            <person name="Pocsi I."/>
            <person name="Scazzocchio C."/>
            <person name="Seiboth B."/>
            <person name="vanKuyk P.A."/>
            <person name="Wortman J."/>
            <person name="Dyer P.S."/>
            <person name="Grigoriev I.V."/>
        </authorList>
    </citation>
    <scope>NUCLEOTIDE SEQUENCE [LARGE SCALE GENOMIC DNA]</scope>
    <source>
        <strain evidence="3">CBS 101740 / IMI 381727 / IBT 21946</strain>
    </source>
</reference>
<dbReference type="EMBL" id="KV878681">
    <property type="protein sequence ID" value="OJJ75061.1"/>
    <property type="molecule type" value="Genomic_DNA"/>
</dbReference>
<sequence length="55" mass="6079">MPGISCLLSGGAHWRWLEAKNELLRSSSVNDAEAQPATSDRSLSEKTRCMRLKCS</sequence>
<evidence type="ECO:0000313" key="2">
    <source>
        <dbReference type="EMBL" id="OJJ75061.1"/>
    </source>
</evidence>
<dbReference type="AlphaFoldDB" id="A0A1L9UTU3"/>
<dbReference type="VEuPathDB" id="FungiDB:ASPBRDRAFT_40312"/>
<gene>
    <name evidence="2" type="ORF">ASPBRDRAFT_40312</name>
</gene>